<dbReference type="Proteomes" id="UP000266841">
    <property type="component" value="Unassembled WGS sequence"/>
</dbReference>
<name>K0SFK8_THAOC</name>
<evidence type="ECO:0000313" key="1">
    <source>
        <dbReference type="EMBL" id="EJK64933.1"/>
    </source>
</evidence>
<protein>
    <submittedName>
        <fullName evidence="1">Uncharacterized protein</fullName>
    </submittedName>
</protein>
<dbReference type="OrthoDB" id="195904at2759"/>
<keyword evidence="2" id="KW-1185">Reference proteome</keyword>
<comment type="caution">
    <text evidence="1">The sequence shown here is derived from an EMBL/GenBank/DDBJ whole genome shotgun (WGS) entry which is preliminary data.</text>
</comment>
<accession>K0SFK8</accession>
<sequence length="50" mass="5416">MKFPAALDVPSEIVEVRYNVPFGLNVEPKNNMAVCTKDGPGGEKVGDILR</sequence>
<proteinExistence type="predicted"/>
<dbReference type="OMA" id="RFTTRWS"/>
<feature type="non-terminal residue" evidence="1">
    <location>
        <position position="50"/>
    </location>
</feature>
<gene>
    <name evidence="1" type="ORF">THAOC_14276</name>
</gene>
<dbReference type="AlphaFoldDB" id="K0SFK8"/>
<organism evidence="1 2">
    <name type="scientific">Thalassiosira oceanica</name>
    <name type="common">Marine diatom</name>
    <dbReference type="NCBI Taxonomy" id="159749"/>
    <lineage>
        <taxon>Eukaryota</taxon>
        <taxon>Sar</taxon>
        <taxon>Stramenopiles</taxon>
        <taxon>Ochrophyta</taxon>
        <taxon>Bacillariophyta</taxon>
        <taxon>Coscinodiscophyceae</taxon>
        <taxon>Thalassiosirophycidae</taxon>
        <taxon>Thalassiosirales</taxon>
        <taxon>Thalassiosiraceae</taxon>
        <taxon>Thalassiosira</taxon>
    </lineage>
</organism>
<reference evidence="1 2" key="1">
    <citation type="journal article" date="2012" name="Genome Biol.">
        <title>Genome and low-iron response of an oceanic diatom adapted to chronic iron limitation.</title>
        <authorList>
            <person name="Lommer M."/>
            <person name="Specht M."/>
            <person name="Roy A.S."/>
            <person name="Kraemer L."/>
            <person name="Andreson R."/>
            <person name="Gutowska M.A."/>
            <person name="Wolf J."/>
            <person name="Bergner S.V."/>
            <person name="Schilhabel M.B."/>
            <person name="Klostermeier U.C."/>
            <person name="Beiko R.G."/>
            <person name="Rosenstiel P."/>
            <person name="Hippler M."/>
            <person name="Laroche J."/>
        </authorList>
    </citation>
    <scope>NUCLEOTIDE SEQUENCE [LARGE SCALE GENOMIC DNA]</scope>
    <source>
        <strain evidence="1 2">CCMP1005</strain>
    </source>
</reference>
<evidence type="ECO:0000313" key="2">
    <source>
        <dbReference type="Proteomes" id="UP000266841"/>
    </source>
</evidence>
<dbReference type="EMBL" id="AGNL01016656">
    <property type="protein sequence ID" value="EJK64933.1"/>
    <property type="molecule type" value="Genomic_DNA"/>
</dbReference>